<dbReference type="EMBL" id="SMCS01000001">
    <property type="protein sequence ID" value="TCV97214.1"/>
    <property type="molecule type" value="Genomic_DNA"/>
</dbReference>
<keyword evidence="3" id="KW-1185">Reference proteome</keyword>
<accession>A0A4R3Z082</accession>
<evidence type="ECO:0000259" key="1">
    <source>
        <dbReference type="Pfam" id="PF20410"/>
    </source>
</evidence>
<evidence type="ECO:0000313" key="3">
    <source>
        <dbReference type="Proteomes" id="UP000295645"/>
    </source>
</evidence>
<dbReference type="Pfam" id="PF20410">
    <property type="entry name" value="X-Tfes_XVIPCD"/>
    <property type="match status" value="1"/>
</dbReference>
<dbReference type="Gene3D" id="3.40.50.1820">
    <property type="entry name" value="alpha/beta hydrolase"/>
    <property type="match status" value="1"/>
</dbReference>
<dbReference type="SUPFAM" id="SSF53474">
    <property type="entry name" value="alpha/beta-Hydrolases"/>
    <property type="match status" value="1"/>
</dbReference>
<feature type="domain" description="X-Tfes XVIPCD" evidence="1">
    <location>
        <begin position="391"/>
        <end position="490"/>
    </location>
</feature>
<comment type="caution">
    <text evidence="2">The sequence shown here is derived from an EMBL/GenBank/DDBJ whole genome shotgun (WGS) entry which is preliminary data.</text>
</comment>
<reference evidence="2 3" key="1">
    <citation type="submission" date="2019-03" db="EMBL/GenBank/DDBJ databases">
        <title>Above-ground endophytic microbial communities from plants in different locations in the United States.</title>
        <authorList>
            <person name="Frank C."/>
        </authorList>
    </citation>
    <scope>NUCLEOTIDE SEQUENCE [LARGE SCALE GENOMIC DNA]</scope>
    <source>
        <strain evidence="2 3">LP_13_YM</strain>
    </source>
</reference>
<dbReference type="Proteomes" id="UP000295645">
    <property type="component" value="Unassembled WGS sequence"/>
</dbReference>
<dbReference type="Pfam" id="PF26363">
    <property type="entry name" value="Phospholipase-like"/>
    <property type="match status" value="1"/>
</dbReference>
<dbReference type="InterPro" id="IPR029058">
    <property type="entry name" value="AB_hydrolase_fold"/>
</dbReference>
<dbReference type="OrthoDB" id="7226437at2"/>
<dbReference type="RefSeq" id="WP_132141296.1">
    <property type="nucleotide sequence ID" value="NZ_SMCS01000001.1"/>
</dbReference>
<evidence type="ECO:0000313" key="2">
    <source>
        <dbReference type="EMBL" id="TCV97214.1"/>
    </source>
</evidence>
<dbReference type="GO" id="GO:0006629">
    <property type="term" value="P:lipid metabolic process"/>
    <property type="evidence" value="ECO:0007669"/>
    <property type="project" value="InterPro"/>
</dbReference>
<organism evidence="2 3">
    <name type="scientific">Luteibacter rhizovicinus</name>
    <dbReference type="NCBI Taxonomy" id="242606"/>
    <lineage>
        <taxon>Bacteria</taxon>
        <taxon>Pseudomonadati</taxon>
        <taxon>Pseudomonadota</taxon>
        <taxon>Gammaproteobacteria</taxon>
        <taxon>Lysobacterales</taxon>
        <taxon>Rhodanobacteraceae</taxon>
        <taxon>Luteibacter</taxon>
    </lineage>
</organism>
<gene>
    <name evidence="2" type="ORF">EC912_101209</name>
</gene>
<dbReference type="InterPro" id="IPR046519">
    <property type="entry name" value="X-Tfes_XVIPCD"/>
</dbReference>
<name>A0A4R3Z082_9GAMM</name>
<sequence length="519" mass="55630">MTLSSTDYALLAQDSYHDPVLDKRIELGGVAYKAIDNANNPHTGFQATAYLRLDTNEVIIAYRGTEFDREPVHDGGVDAGMVLTGINAQAPDAVAFTQRVIDKAKQEAELNDRSPNITVTGHSLGGTLAEISAAKFGLKGETFNAYGAAGLLHGVPEGGHQVIDHVRAGDVVSAASPHFGEVRIYAAQQDIDTLSKAGYRDDSGVLSLRNPVKAIDFGAHAIDNFVPESKLLGQSIINPESQARYLAHEGMVDRYRNDVQDIRKGLSAGWEIPKAIGETAYGVGHAAVEKLEEGVHAVGHAAQHVAQEVGQTIDHVRKEVVEDAQAVGNAALHVAHEIGDTISHVGKDISEGLHSAGHAISEKASQAWDTLSHPGSWFDDKPATPAPVRLDQTGHPDHPLYQQARGAVHELDAAHQRTPDQRSDNLAASLTVAARRDGLTRIDHAELSDDAARTYAVQGELNSPLKRIVDVPTQEAMATSIERSSVNWEQLAAQKQLAQAQQQELQQQSVQKAGPSPGM</sequence>
<protein>
    <submittedName>
        <fullName evidence="2">Lipase (Class 3)</fullName>
    </submittedName>
</protein>
<proteinExistence type="predicted"/>
<dbReference type="AlphaFoldDB" id="A0A4R3Z082"/>